<protein>
    <submittedName>
        <fullName evidence="4">Flagellar accessory protein FlaH</fullName>
    </submittedName>
</protein>
<keyword evidence="2" id="KW-0067">ATP-binding</keyword>
<evidence type="ECO:0000259" key="3">
    <source>
        <dbReference type="Pfam" id="PF06745"/>
    </source>
</evidence>
<dbReference type="PANTHER" id="PTHR43637">
    <property type="entry name" value="UPF0273 PROTEIN TM_0370"/>
    <property type="match status" value="1"/>
</dbReference>
<organism evidence="4">
    <name type="scientific">mine drainage metagenome</name>
    <dbReference type="NCBI Taxonomy" id="410659"/>
    <lineage>
        <taxon>unclassified sequences</taxon>
        <taxon>metagenomes</taxon>
        <taxon>ecological metagenomes</taxon>
    </lineage>
</organism>
<dbReference type="PANTHER" id="PTHR43637:SF3">
    <property type="entry name" value="FLAGELLA-RELATED PROTEIN H-RELATED"/>
    <property type="match status" value="1"/>
</dbReference>
<feature type="non-terminal residue" evidence="4">
    <location>
        <position position="169"/>
    </location>
</feature>
<evidence type="ECO:0000256" key="2">
    <source>
        <dbReference type="ARBA" id="ARBA00022840"/>
    </source>
</evidence>
<reference evidence="4" key="1">
    <citation type="submission" date="2013-08" db="EMBL/GenBank/DDBJ databases">
        <authorList>
            <person name="Mendez C."/>
            <person name="Richter M."/>
            <person name="Ferrer M."/>
            <person name="Sanchez J."/>
        </authorList>
    </citation>
    <scope>NUCLEOTIDE SEQUENCE</scope>
</reference>
<accession>T0ZZ23</accession>
<comment type="caution">
    <text evidence="4">The sequence shown here is derived from an EMBL/GenBank/DDBJ whole genome shotgun (WGS) entry which is preliminary data.</text>
</comment>
<feature type="domain" description="KaiC-like" evidence="3">
    <location>
        <begin position="11"/>
        <end position="124"/>
    </location>
</feature>
<proteinExistence type="predicted"/>
<dbReference type="EMBL" id="AUZX01009995">
    <property type="protein sequence ID" value="EQD49847.1"/>
    <property type="molecule type" value="Genomic_DNA"/>
</dbReference>
<dbReference type="Pfam" id="PF06745">
    <property type="entry name" value="ATPase"/>
    <property type="match status" value="1"/>
</dbReference>
<dbReference type="AlphaFoldDB" id="T0ZZ23"/>
<reference evidence="4" key="2">
    <citation type="journal article" date="2014" name="ISME J.">
        <title>Microbial stratification in low pH oxic and suboxic macroscopic growths along an acid mine drainage.</title>
        <authorList>
            <person name="Mendez-Garcia C."/>
            <person name="Mesa V."/>
            <person name="Sprenger R.R."/>
            <person name="Richter M."/>
            <person name="Diez M.S."/>
            <person name="Solano J."/>
            <person name="Bargiela R."/>
            <person name="Golyshina O.V."/>
            <person name="Manteca A."/>
            <person name="Ramos J.L."/>
            <person name="Gallego J.R."/>
            <person name="Llorente I."/>
            <person name="Martins Dos Santos V.A."/>
            <person name="Jensen O.N."/>
            <person name="Pelaez A.I."/>
            <person name="Sanchez J."/>
            <person name="Ferrer M."/>
        </authorList>
    </citation>
    <scope>NUCLEOTIDE SEQUENCE</scope>
</reference>
<keyword evidence="1" id="KW-0547">Nucleotide-binding</keyword>
<keyword evidence="4" id="KW-0966">Cell projection</keyword>
<name>T0ZZ23_9ZZZZ</name>
<dbReference type="InterPro" id="IPR027417">
    <property type="entry name" value="P-loop_NTPase"/>
</dbReference>
<dbReference type="SUPFAM" id="SSF52540">
    <property type="entry name" value="P-loop containing nucleoside triphosphate hydrolases"/>
    <property type="match status" value="1"/>
</dbReference>
<dbReference type="GO" id="GO:0005524">
    <property type="term" value="F:ATP binding"/>
    <property type="evidence" value="ECO:0007669"/>
    <property type="project" value="UniProtKB-KW"/>
</dbReference>
<gene>
    <name evidence="4" type="ORF">B1A_13647</name>
</gene>
<evidence type="ECO:0000256" key="1">
    <source>
        <dbReference type="ARBA" id="ARBA00022741"/>
    </source>
</evidence>
<keyword evidence="4" id="KW-0282">Flagellum</keyword>
<dbReference type="Gene3D" id="3.40.50.300">
    <property type="entry name" value="P-loop containing nucleotide triphosphate hydrolases"/>
    <property type="match status" value="1"/>
</dbReference>
<sequence>MYLNFGLESDELEKRMGGGLYQGQIITVMGGVGDGKTLFSIRLTYGLVKNGNTICYVSSQFPIREFISESETLGYPLFDSIMSDKVTYLTSVFVLMRAKKPILEDILMNRKIVEKNVVIIDSLQNGMFYDFEPVSFYSSLRKFSEGRIVIVTLNPSDFDEKTLLKIHQL</sequence>
<dbReference type="InterPro" id="IPR014774">
    <property type="entry name" value="KaiC-like_dom"/>
</dbReference>
<keyword evidence="4" id="KW-0969">Cilium</keyword>
<evidence type="ECO:0000313" key="4">
    <source>
        <dbReference type="EMBL" id="EQD49847.1"/>
    </source>
</evidence>